<dbReference type="Gene3D" id="3.40.50.10490">
    <property type="entry name" value="Glucose-6-phosphate isomerase like protein, domain 1"/>
    <property type="match status" value="1"/>
</dbReference>
<dbReference type="InterPro" id="IPR001865">
    <property type="entry name" value="Ribosomal_uS2"/>
</dbReference>
<evidence type="ECO:0000313" key="6">
    <source>
        <dbReference type="EMBL" id="CAB57256.1"/>
    </source>
</evidence>
<dbReference type="Pfam" id="PF00318">
    <property type="entry name" value="Ribosomal_S2"/>
    <property type="match status" value="1"/>
</dbReference>
<sequence>QAVTGRWSPGMLTNQTTKKYVEPRLLIVSDPRTDYNAILESSYVNLPVIAICNSDNMLKYVDCAIPCNNRNNYSIAMIWYLLTKAVLEIKKEEEGFERNPSAYVNVELENKKKGKKDKEKNKDKDKEKSSTKAVSLSSKPMTNEKLNYSDILEHAAYENEKTG</sequence>
<dbReference type="AlphaFoldDB" id="Q9U5P8"/>
<dbReference type="GO" id="GO:0015935">
    <property type="term" value="C:small ribosomal subunit"/>
    <property type="evidence" value="ECO:0007669"/>
    <property type="project" value="InterPro"/>
</dbReference>
<dbReference type="InterPro" id="IPR023591">
    <property type="entry name" value="Ribosomal_uS2_flav_dom_sf"/>
</dbReference>
<dbReference type="PROSITE" id="PS00963">
    <property type="entry name" value="RIBOSOMAL_S2_2"/>
    <property type="match status" value="1"/>
</dbReference>
<evidence type="ECO:0000256" key="2">
    <source>
        <dbReference type="ARBA" id="ARBA00022980"/>
    </source>
</evidence>
<protein>
    <recommendedName>
        <fullName evidence="7">Ribosomal protein S2</fullName>
    </recommendedName>
</protein>
<dbReference type="CDD" id="cd01425">
    <property type="entry name" value="RPS2"/>
    <property type="match status" value="1"/>
</dbReference>
<evidence type="ECO:0000256" key="3">
    <source>
        <dbReference type="ARBA" id="ARBA00023274"/>
    </source>
</evidence>
<dbReference type="PRINTS" id="PR00395">
    <property type="entry name" value="RIBOSOMALS2"/>
</dbReference>
<comment type="similarity">
    <text evidence="1 4">Belongs to the universal ribosomal protein uS2 family.</text>
</comment>
<evidence type="ECO:0000256" key="5">
    <source>
        <dbReference type="SAM" id="MobiDB-lite"/>
    </source>
</evidence>
<dbReference type="InterPro" id="IPR005707">
    <property type="entry name" value="Ribosomal_uS2_euk/arc"/>
</dbReference>
<keyword evidence="3 4" id="KW-0687">Ribonucleoprotein</keyword>
<feature type="non-terminal residue" evidence="6">
    <location>
        <position position="1"/>
    </location>
</feature>
<evidence type="ECO:0000256" key="1">
    <source>
        <dbReference type="ARBA" id="ARBA00006242"/>
    </source>
</evidence>
<reference evidence="6" key="1">
    <citation type="submission" date="1999-09" db="EMBL/GenBank/DDBJ databases">
        <title>cDNA isolated from an Entodinium caudatum phage expression cDNA library.</title>
        <authorList>
            <person name="Eschenlauer S.C."/>
            <person name="McEwan N.R."/>
            <person name="Wallace R.J."/>
            <person name="Newbold C.J."/>
        </authorList>
    </citation>
    <scope>NUCLEOTIDE SEQUENCE</scope>
</reference>
<dbReference type="EMBL" id="AJ270229">
    <property type="protein sequence ID" value="CAB57256.1"/>
    <property type="molecule type" value="mRNA"/>
</dbReference>
<feature type="compositionally biased region" description="Basic and acidic residues" evidence="5">
    <location>
        <begin position="108"/>
        <end position="130"/>
    </location>
</feature>
<keyword evidence="2 4" id="KW-0689">Ribosomal protein</keyword>
<feature type="compositionally biased region" description="Polar residues" evidence="5">
    <location>
        <begin position="131"/>
        <end position="142"/>
    </location>
</feature>
<feature type="non-terminal residue" evidence="6">
    <location>
        <position position="163"/>
    </location>
</feature>
<feature type="region of interest" description="Disordered" evidence="5">
    <location>
        <begin position="100"/>
        <end position="142"/>
    </location>
</feature>
<organism evidence="6">
    <name type="scientific">Entodinium caudatum</name>
    <name type="common">Ciliate</name>
    <dbReference type="NCBI Taxonomy" id="47911"/>
    <lineage>
        <taxon>Eukaryota</taxon>
        <taxon>Sar</taxon>
        <taxon>Alveolata</taxon>
        <taxon>Ciliophora</taxon>
        <taxon>Intramacronucleata</taxon>
        <taxon>Litostomatea</taxon>
        <taxon>Trichostomatia</taxon>
        <taxon>Entodiniomorphida</taxon>
        <taxon>Ophryoscolecidae</taxon>
        <taxon>Entodinium</taxon>
    </lineage>
</organism>
<proteinExistence type="evidence at transcript level"/>
<dbReference type="PANTHER" id="PTHR11489">
    <property type="entry name" value="40S RIBOSOMAL PROTEIN SA"/>
    <property type="match status" value="1"/>
</dbReference>
<dbReference type="GO" id="GO:0006412">
    <property type="term" value="P:translation"/>
    <property type="evidence" value="ECO:0007669"/>
    <property type="project" value="InterPro"/>
</dbReference>
<dbReference type="SUPFAM" id="SSF52313">
    <property type="entry name" value="Ribosomal protein S2"/>
    <property type="match status" value="1"/>
</dbReference>
<evidence type="ECO:0008006" key="7">
    <source>
        <dbReference type="Google" id="ProtNLM"/>
    </source>
</evidence>
<dbReference type="InterPro" id="IPR018130">
    <property type="entry name" value="Ribosomal_uS2_CS"/>
</dbReference>
<accession>Q9U5P8</accession>
<evidence type="ECO:0000256" key="4">
    <source>
        <dbReference type="RuleBase" id="RU003631"/>
    </source>
</evidence>
<name>Q9U5P8_ENTCU</name>
<dbReference type="GO" id="GO:0003735">
    <property type="term" value="F:structural constituent of ribosome"/>
    <property type="evidence" value="ECO:0007669"/>
    <property type="project" value="InterPro"/>
</dbReference>